<feature type="transmembrane region" description="Helical" evidence="11">
    <location>
        <begin position="34"/>
        <end position="54"/>
    </location>
</feature>
<evidence type="ECO:0000256" key="2">
    <source>
        <dbReference type="ARBA" id="ARBA00022475"/>
    </source>
</evidence>
<evidence type="ECO:0000256" key="5">
    <source>
        <dbReference type="ARBA" id="ARBA00022556"/>
    </source>
</evidence>
<dbReference type="PANTHER" id="PTHR30561">
    <property type="entry name" value="SMR FAMILY PROTON-DEPENDENT DRUG EFFLUX TRANSPORTER SUGE"/>
    <property type="match status" value="1"/>
</dbReference>
<feature type="transmembrane region" description="Helical" evidence="11">
    <location>
        <begin position="119"/>
        <end position="138"/>
    </location>
</feature>
<sequence length="285" mass="30334">MIPAPALLALAASVLMHVAWNLSARAADPKSFFLWWALLGWLVLVGPWSAAWLIGHAEWSARLALLLSVTCAAEALYFLALGIAYRHAPVPLVYPIARSSPVLIAVWTVFLFGEHLPAAGWLAILVIVGGVLGLAWTARGGAPAQALPWAIAAAFGTSVYSTSNKLAVPALPGYLTQLGYVTVTLLVAWIALTLELRARTGRWVPEHRPASGRAVLGGLFIGNAYALVIFAMQYVPAAYAVAFTNAGIVLATLIAITIYKEREHWRSRLAAVLVICAGLLLLGLA</sequence>
<keyword evidence="7" id="KW-0448">Lipopolysaccharide biosynthesis</keyword>
<evidence type="ECO:0000256" key="8">
    <source>
        <dbReference type="ARBA" id="ARBA00022989"/>
    </source>
</evidence>
<feature type="transmembrane region" description="Helical" evidence="11">
    <location>
        <begin position="63"/>
        <end position="86"/>
    </location>
</feature>
<keyword evidence="14" id="KW-1185">Reference proteome</keyword>
<dbReference type="GO" id="GO:0005886">
    <property type="term" value="C:plasma membrane"/>
    <property type="evidence" value="ECO:0007669"/>
    <property type="project" value="UniProtKB-SubCell"/>
</dbReference>
<feature type="transmembrane region" description="Helical" evidence="11">
    <location>
        <begin position="265"/>
        <end position="284"/>
    </location>
</feature>
<evidence type="ECO:0000259" key="12">
    <source>
        <dbReference type="Pfam" id="PF00892"/>
    </source>
</evidence>
<evidence type="ECO:0000256" key="6">
    <source>
        <dbReference type="ARBA" id="ARBA00022692"/>
    </source>
</evidence>
<feature type="transmembrane region" description="Helical" evidence="11">
    <location>
        <begin position="238"/>
        <end position="258"/>
    </location>
</feature>
<dbReference type="OrthoDB" id="9783707at2"/>
<dbReference type="Gene3D" id="1.10.3730.20">
    <property type="match status" value="2"/>
</dbReference>
<organism evidence="13 14">
    <name type="scientific">Sulfurifustis variabilis</name>
    <dbReference type="NCBI Taxonomy" id="1675686"/>
    <lineage>
        <taxon>Bacteria</taxon>
        <taxon>Pseudomonadati</taxon>
        <taxon>Pseudomonadota</taxon>
        <taxon>Gammaproteobacteria</taxon>
        <taxon>Acidiferrobacterales</taxon>
        <taxon>Acidiferrobacteraceae</taxon>
        <taxon>Sulfurifustis</taxon>
    </lineage>
</organism>
<evidence type="ECO:0000256" key="9">
    <source>
        <dbReference type="ARBA" id="ARBA00023098"/>
    </source>
</evidence>
<dbReference type="EMBL" id="AP014936">
    <property type="protein sequence ID" value="BAU46929.1"/>
    <property type="molecule type" value="Genomic_DNA"/>
</dbReference>
<keyword evidence="5" id="KW-0441">Lipid A biosynthesis</keyword>
<evidence type="ECO:0000313" key="14">
    <source>
        <dbReference type="Proteomes" id="UP000218899"/>
    </source>
</evidence>
<keyword evidence="2" id="KW-1003">Cell membrane</keyword>
<name>A0A1B4V0G4_9GAMM</name>
<dbReference type="GO" id="GO:0022857">
    <property type="term" value="F:transmembrane transporter activity"/>
    <property type="evidence" value="ECO:0007669"/>
    <property type="project" value="InterPro"/>
</dbReference>
<dbReference type="InterPro" id="IPR037185">
    <property type="entry name" value="EmrE-like"/>
</dbReference>
<keyword evidence="8 11" id="KW-1133">Transmembrane helix</keyword>
<reference evidence="13 14" key="1">
    <citation type="submission" date="2015-08" db="EMBL/GenBank/DDBJ databases">
        <title>Complete genome sequence of Sulfurifustis variabilis.</title>
        <authorList>
            <person name="Miura A."/>
            <person name="Kojima H."/>
            <person name="Fukui M."/>
        </authorList>
    </citation>
    <scope>NUCLEOTIDE SEQUENCE [LARGE SCALE GENOMIC DNA]</scope>
    <source>
        <strain evidence="14">skN76</strain>
    </source>
</reference>
<gene>
    <name evidence="13" type="ORF">SVA_0347</name>
</gene>
<evidence type="ECO:0000256" key="3">
    <source>
        <dbReference type="ARBA" id="ARBA00022516"/>
    </source>
</evidence>
<evidence type="ECO:0000256" key="10">
    <source>
        <dbReference type="ARBA" id="ARBA00023136"/>
    </source>
</evidence>
<dbReference type="AlphaFoldDB" id="A0A1B4V0G4"/>
<dbReference type="RefSeq" id="WP_096457895.1">
    <property type="nucleotide sequence ID" value="NZ_AP014936.1"/>
</dbReference>
<keyword evidence="6 11" id="KW-0812">Transmembrane</keyword>
<dbReference type="SUPFAM" id="SSF103481">
    <property type="entry name" value="Multidrug resistance efflux transporter EmrE"/>
    <property type="match status" value="2"/>
</dbReference>
<dbReference type="InterPro" id="IPR000620">
    <property type="entry name" value="EamA_dom"/>
</dbReference>
<keyword evidence="4" id="KW-0997">Cell inner membrane</keyword>
<dbReference type="Proteomes" id="UP000218899">
    <property type="component" value="Chromosome"/>
</dbReference>
<dbReference type="GO" id="GO:0009245">
    <property type="term" value="P:lipid A biosynthetic process"/>
    <property type="evidence" value="ECO:0007669"/>
    <property type="project" value="UniProtKB-KW"/>
</dbReference>
<feature type="domain" description="EamA" evidence="12">
    <location>
        <begin position="147"/>
        <end position="281"/>
    </location>
</feature>
<evidence type="ECO:0000313" key="13">
    <source>
        <dbReference type="EMBL" id="BAU46929.1"/>
    </source>
</evidence>
<evidence type="ECO:0000256" key="11">
    <source>
        <dbReference type="SAM" id="Phobius"/>
    </source>
</evidence>
<proteinExistence type="predicted"/>
<dbReference type="GO" id="GO:0009103">
    <property type="term" value="P:lipopolysaccharide biosynthetic process"/>
    <property type="evidence" value="ECO:0007669"/>
    <property type="project" value="UniProtKB-KW"/>
</dbReference>
<comment type="subcellular location">
    <subcellularLocation>
        <location evidence="1">Cell membrane</location>
        <topology evidence="1">Multi-pass membrane protein</topology>
    </subcellularLocation>
</comment>
<dbReference type="PANTHER" id="PTHR30561:SF9">
    <property type="entry name" value="4-AMINO-4-DEOXY-L-ARABINOSE-PHOSPHOUNDECAPRENOL FLIPPASE SUBUNIT ARNF-RELATED"/>
    <property type="match status" value="1"/>
</dbReference>
<keyword evidence="10 11" id="KW-0472">Membrane</keyword>
<accession>A0A1B4V0G4</accession>
<evidence type="ECO:0000256" key="7">
    <source>
        <dbReference type="ARBA" id="ARBA00022985"/>
    </source>
</evidence>
<dbReference type="Pfam" id="PF00892">
    <property type="entry name" value="EamA"/>
    <property type="match status" value="1"/>
</dbReference>
<feature type="transmembrane region" description="Helical" evidence="11">
    <location>
        <begin position="214"/>
        <end position="232"/>
    </location>
</feature>
<dbReference type="KEGG" id="sva:SVA_0347"/>
<protein>
    <submittedName>
        <fullName evidence="13">Membrane protein</fullName>
    </submittedName>
</protein>
<feature type="transmembrane region" description="Helical" evidence="11">
    <location>
        <begin position="92"/>
        <end position="112"/>
    </location>
</feature>
<dbReference type="InterPro" id="IPR000390">
    <property type="entry name" value="Small_drug/metabolite_transptr"/>
</dbReference>
<keyword evidence="3" id="KW-0444">Lipid biosynthesis</keyword>
<feature type="transmembrane region" description="Helical" evidence="11">
    <location>
        <begin position="174"/>
        <end position="194"/>
    </location>
</feature>
<keyword evidence="9" id="KW-0443">Lipid metabolism</keyword>
<evidence type="ECO:0000256" key="4">
    <source>
        <dbReference type="ARBA" id="ARBA00022519"/>
    </source>
</evidence>
<evidence type="ECO:0000256" key="1">
    <source>
        <dbReference type="ARBA" id="ARBA00004651"/>
    </source>
</evidence>